<dbReference type="EMBL" id="AMZH03020933">
    <property type="protein sequence ID" value="RRT38716.1"/>
    <property type="molecule type" value="Genomic_DNA"/>
</dbReference>
<protein>
    <submittedName>
        <fullName evidence="2">Uncharacterized protein</fullName>
    </submittedName>
</protein>
<feature type="non-terminal residue" evidence="2">
    <location>
        <position position="95"/>
    </location>
</feature>
<comment type="caution">
    <text evidence="2">The sequence shown here is derived from an EMBL/GenBank/DDBJ whole genome shotgun (WGS) entry which is preliminary data.</text>
</comment>
<gene>
    <name evidence="2" type="ORF">B296_00040520</name>
</gene>
<dbReference type="AlphaFoldDB" id="A0A426XGX5"/>
<proteinExistence type="predicted"/>
<evidence type="ECO:0000256" key="1">
    <source>
        <dbReference type="SAM" id="MobiDB-lite"/>
    </source>
</evidence>
<accession>A0A426XGX5</accession>
<reference evidence="2 3" key="1">
    <citation type="journal article" date="2014" name="Agronomy (Basel)">
        <title>A Draft Genome Sequence for Ensete ventricosum, the Drought-Tolerant Tree Against Hunger.</title>
        <authorList>
            <person name="Harrison J."/>
            <person name="Moore K.A."/>
            <person name="Paszkiewicz K."/>
            <person name="Jones T."/>
            <person name="Grant M."/>
            <person name="Ambacheew D."/>
            <person name="Muzemil S."/>
            <person name="Studholme D.J."/>
        </authorList>
    </citation>
    <scope>NUCLEOTIDE SEQUENCE [LARGE SCALE GENOMIC DNA]</scope>
</reference>
<evidence type="ECO:0000313" key="2">
    <source>
        <dbReference type="EMBL" id="RRT38716.1"/>
    </source>
</evidence>
<evidence type="ECO:0000313" key="3">
    <source>
        <dbReference type="Proteomes" id="UP000287651"/>
    </source>
</evidence>
<feature type="compositionally biased region" description="Low complexity" evidence="1">
    <location>
        <begin position="69"/>
        <end position="82"/>
    </location>
</feature>
<feature type="region of interest" description="Disordered" evidence="1">
    <location>
        <begin position="63"/>
        <end position="95"/>
    </location>
</feature>
<sequence>MRHNLPPRHRGSRCHLYAPAVPLYVITNNHRIVLFSKGCPNLSFPLCAAAAAPAQEATALARWQPPRQGAATPADGTTAPVGGRAGRGRHAADPL</sequence>
<dbReference type="Proteomes" id="UP000287651">
    <property type="component" value="Unassembled WGS sequence"/>
</dbReference>
<name>A0A426XGX5_ENSVE</name>
<organism evidence="2 3">
    <name type="scientific">Ensete ventricosum</name>
    <name type="common">Abyssinian banana</name>
    <name type="synonym">Musa ensete</name>
    <dbReference type="NCBI Taxonomy" id="4639"/>
    <lineage>
        <taxon>Eukaryota</taxon>
        <taxon>Viridiplantae</taxon>
        <taxon>Streptophyta</taxon>
        <taxon>Embryophyta</taxon>
        <taxon>Tracheophyta</taxon>
        <taxon>Spermatophyta</taxon>
        <taxon>Magnoliopsida</taxon>
        <taxon>Liliopsida</taxon>
        <taxon>Zingiberales</taxon>
        <taxon>Musaceae</taxon>
        <taxon>Ensete</taxon>
    </lineage>
</organism>